<dbReference type="PANTHER" id="PTHR43657">
    <property type="entry name" value="TRYPTOPHAN RNA-BINDING ATTENUATOR PROTEIN-LIKE PROTEIN"/>
    <property type="match status" value="1"/>
</dbReference>
<reference evidence="1" key="1">
    <citation type="submission" date="2020-02" db="EMBL/GenBank/DDBJ databases">
        <authorList>
            <person name="Meier V. D."/>
        </authorList>
    </citation>
    <scope>NUCLEOTIDE SEQUENCE</scope>
    <source>
        <strain evidence="1">AVDCRST_MAG10</strain>
    </source>
</reference>
<dbReference type="AlphaFoldDB" id="A0A6J4IUZ6"/>
<dbReference type="InterPro" id="IPR036983">
    <property type="entry name" value="AIM24_sf"/>
</dbReference>
<name>A0A6J4IUZ6_9ACTN</name>
<proteinExistence type="predicted"/>
<sequence length="242" mass="24856">MDVDIRHSPSFAAARVTLDPNEQIRAESGAMMATSPGVGITSSTQGGVMKGLKRSVLGGESLFVSTFSAPASGGWVDVAHHLPGDIVTSTVSPERPLSITKGCWLASASSVELDTKWGGFKNMFGGEGGFLVRASGAGAVLLACYGALDTIQLAHGESVTIDSGHVVAFDPSTTSQIRKVAGGVIQTLKSGEGFVFDFTGPGWVMTQSRNPSALQAWIRQIMPGETGGASGAANVLGGFLGR</sequence>
<dbReference type="Pfam" id="PF01987">
    <property type="entry name" value="AIM24"/>
    <property type="match status" value="1"/>
</dbReference>
<organism evidence="1">
    <name type="scientific">uncultured Acidimicrobiales bacterium</name>
    <dbReference type="NCBI Taxonomy" id="310071"/>
    <lineage>
        <taxon>Bacteria</taxon>
        <taxon>Bacillati</taxon>
        <taxon>Actinomycetota</taxon>
        <taxon>Acidimicrobiia</taxon>
        <taxon>Acidimicrobiales</taxon>
        <taxon>environmental samples</taxon>
    </lineage>
</organism>
<dbReference type="InterPro" id="IPR002838">
    <property type="entry name" value="AIM24"/>
</dbReference>
<dbReference type="InterPro" id="IPR016031">
    <property type="entry name" value="Trp_RNA-bd_attenuator-like_dom"/>
</dbReference>
<dbReference type="EMBL" id="CADCTB010000170">
    <property type="protein sequence ID" value="CAA9260965.1"/>
    <property type="molecule type" value="Genomic_DNA"/>
</dbReference>
<dbReference type="PANTHER" id="PTHR43657:SF1">
    <property type="entry name" value="ALTERED INHERITANCE OF MITOCHONDRIA PROTEIN 24, MITOCHONDRIAL"/>
    <property type="match status" value="1"/>
</dbReference>
<dbReference type="Gene3D" id="3.60.160.10">
    <property type="entry name" value="Mitochondrial biogenesis AIM24"/>
    <property type="match status" value="1"/>
</dbReference>
<gene>
    <name evidence="1" type="ORF">AVDCRST_MAG10-2748</name>
</gene>
<accession>A0A6J4IUZ6</accession>
<protein>
    <submittedName>
        <fullName evidence="1">DUF124 domain-containing protein</fullName>
    </submittedName>
</protein>
<dbReference type="SUPFAM" id="SSF51219">
    <property type="entry name" value="TRAP-like"/>
    <property type="match status" value="1"/>
</dbReference>
<evidence type="ECO:0000313" key="1">
    <source>
        <dbReference type="EMBL" id="CAA9260965.1"/>
    </source>
</evidence>
<dbReference type="NCBIfam" id="TIGR00266">
    <property type="entry name" value="TIGR00266 family protein"/>
    <property type="match status" value="1"/>
</dbReference>